<feature type="signal peptide" evidence="1">
    <location>
        <begin position="1"/>
        <end position="21"/>
    </location>
</feature>
<evidence type="ECO:0000256" key="1">
    <source>
        <dbReference type="SAM" id="SignalP"/>
    </source>
</evidence>
<evidence type="ECO:0000313" key="2">
    <source>
        <dbReference type="EMBL" id="TDL89003.1"/>
    </source>
</evidence>
<evidence type="ECO:0008006" key="4">
    <source>
        <dbReference type="Google" id="ProtNLM"/>
    </source>
</evidence>
<gene>
    <name evidence="2" type="ORF">E2L05_08580</name>
</gene>
<accession>A0A4R6B331</accession>
<protein>
    <recommendedName>
        <fullName evidence="4">VPLPA-CTERM sorting domain-containing protein</fullName>
    </recommendedName>
</protein>
<dbReference type="RefSeq" id="WP_133342508.1">
    <property type="nucleotide sequence ID" value="NZ_SMZO01000015.1"/>
</dbReference>
<dbReference type="AlphaFoldDB" id="A0A4R6B331"/>
<dbReference type="Proteomes" id="UP000294562">
    <property type="component" value="Unassembled WGS sequence"/>
</dbReference>
<proteinExistence type="predicted"/>
<reference evidence="2 3" key="1">
    <citation type="submission" date="2019-03" db="EMBL/GenBank/DDBJ databases">
        <title>Rhodobacteraceae bacterium SM1902, a new member of the family Rhodobacteraceae isolated from Yantai.</title>
        <authorList>
            <person name="Sun Y."/>
        </authorList>
    </citation>
    <scope>NUCLEOTIDE SEQUENCE [LARGE SCALE GENOMIC DNA]</scope>
    <source>
        <strain evidence="2 3">SM1902</strain>
    </source>
</reference>
<keyword evidence="1" id="KW-0732">Signal</keyword>
<dbReference type="OrthoDB" id="9773411at2"/>
<evidence type="ECO:0000313" key="3">
    <source>
        <dbReference type="Proteomes" id="UP000294562"/>
    </source>
</evidence>
<feature type="chain" id="PRO_5020199363" description="VPLPA-CTERM sorting domain-containing protein" evidence="1">
    <location>
        <begin position="22"/>
        <end position="382"/>
    </location>
</feature>
<keyword evidence="3" id="KW-1185">Reference proteome</keyword>
<organism evidence="2 3">
    <name type="scientific">Meridianimarinicoccus aquatilis</name>
    <dbReference type="NCBI Taxonomy" id="2552766"/>
    <lineage>
        <taxon>Bacteria</taxon>
        <taxon>Pseudomonadati</taxon>
        <taxon>Pseudomonadota</taxon>
        <taxon>Alphaproteobacteria</taxon>
        <taxon>Rhodobacterales</taxon>
        <taxon>Paracoccaceae</taxon>
        <taxon>Meridianimarinicoccus</taxon>
    </lineage>
</organism>
<name>A0A4R6B331_9RHOB</name>
<sequence length="382" mass="38766">MFKKLLLATAIAGLSTAAAHASHNRGSVLIPSIDSSGNLTIQATSFWRTTAVDDVNFVTISKDGGPSFNLNMGADTTNTSDSRFTRTDETASVDISARGAGTYTISWSSCCRVSGVPNAASNMGTTSTIVWDGSSAVNPIAFDIQNIQPNVQRGVAYSDNLDVVSPDGLTLSYDDTVLTVGINSQAPGYTIDAAGQIGISAAATAGYADNGSNIGADMAFSGEIIASDGAQTVATVQFDWLFDAVDSTGVTPEPPAIIDVVVNALVGDTINEIVAASDPNVGDDVTLSFLSFTGPGGAIGGSSFVAGLPGNPTSGNFTWDSTGFTAGTYIATFLATDGGLTDQGTVTINLREPVSADVPLPAALGLLAAALAGLGMIRRRGA</sequence>
<dbReference type="EMBL" id="SMZO01000015">
    <property type="protein sequence ID" value="TDL89003.1"/>
    <property type="molecule type" value="Genomic_DNA"/>
</dbReference>
<comment type="caution">
    <text evidence="2">The sequence shown here is derived from an EMBL/GenBank/DDBJ whole genome shotgun (WGS) entry which is preliminary data.</text>
</comment>